<name>A0A7X6HYE7_9ACTN</name>
<dbReference type="AlphaFoldDB" id="A0A7X6HYE7"/>
<keyword evidence="1" id="KW-0175">Coiled coil</keyword>
<proteinExistence type="predicted"/>
<protein>
    <submittedName>
        <fullName evidence="2">Uncharacterized protein</fullName>
    </submittedName>
</protein>
<evidence type="ECO:0000313" key="3">
    <source>
        <dbReference type="Proteomes" id="UP000578686"/>
    </source>
</evidence>
<reference evidence="2 3" key="1">
    <citation type="submission" date="2020-03" db="EMBL/GenBank/DDBJ databases">
        <title>Draft genome of Streptomyces sp. ventii, isolated from the Axial Seamount in the Pacific Ocean, and resequencing of the two type strains Streptomyces lonarensis strain NCL 716 and Streptomyces bohaiensis strain 11A07.</title>
        <authorList>
            <person name="Loughran R.M."/>
            <person name="Pfannmuller K.M."/>
            <person name="Wasson B.J."/>
            <person name="Deadmond M.C."/>
            <person name="Paddock B.E."/>
            <person name="Koyack M.J."/>
            <person name="Gallegos D.A."/>
            <person name="Mitchell E.A."/>
            <person name="Ushijima B."/>
            <person name="Saw J.H."/>
            <person name="Mcphail K.L."/>
            <person name="Videau P."/>
        </authorList>
    </citation>
    <scope>NUCLEOTIDE SEQUENCE [LARGE SCALE GENOMIC DNA]</scope>
    <source>
        <strain evidence="2 3">NCL716</strain>
    </source>
</reference>
<evidence type="ECO:0000256" key="1">
    <source>
        <dbReference type="SAM" id="Coils"/>
    </source>
</evidence>
<organism evidence="2 3">
    <name type="scientific">Streptomyces lonarensis</name>
    <dbReference type="NCBI Taxonomy" id="700599"/>
    <lineage>
        <taxon>Bacteria</taxon>
        <taxon>Bacillati</taxon>
        <taxon>Actinomycetota</taxon>
        <taxon>Actinomycetes</taxon>
        <taxon>Kitasatosporales</taxon>
        <taxon>Streptomycetaceae</taxon>
        <taxon>Streptomyces</taxon>
    </lineage>
</organism>
<accession>A0A7X6HYE7</accession>
<sequence length="202" mass="21855">MIRITTTRTLHNLRLQREDAETRAATAYRHLRENVNQATREVQAATHRTSAAEEAVGRARAEYRQLLALAALVVVGADQRAREAEATADRFSTELNRLARAVHLAASRPVEVFIVLRDGRVHGVHATEHAAFKQAESDPDDPAPKDCWGDWSPGVDSPTGSRWRVLKVPVHGLFAAVQAEAAAVHGTAAGVHDARGAGGRDG</sequence>
<keyword evidence="3" id="KW-1185">Reference proteome</keyword>
<feature type="coiled-coil region" evidence="1">
    <location>
        <begin position="28"/>
        <end position="55"/>
    </location>
</feature>
<gene>
    <name evidence="2" type="ORF">HCN56_07915</name>
</gene>
<dbReference type="EMBL" id="JAAVJD010000039">
    <property type="protein sequence ID" value="NJQ05503.1"/>
    <property type="molecule type" value="Genomic_DNA"/>
</dbReference>
<comment type="caution">
    <text evidence="2">The sequence shown here is derived from an EMBL/GenBank/DDBJ whole genome shotgun (WGS) entry which is preliminary data.</text>
</comment>
<dbReference type="Proteomes" id="UP000578686">
    <property type="component" value="Unassembled WGS sequence"/>
</dbReference>
<dbReference type="RefSeq" id="WP_167968786.1">
    <property type="nucleotide sequence ID" value="NZ_BHZG01000177.1"/>
</dbReference>
<evidence type="ECO:0000313" key="2">
    <source>
        <dbReference type="EMBL" id="NJQ05503.1"/>
    </source>
</evidence>